<evidence type="ECO:0000313" key="1">
    <source>
        <dbReference type="EMBL" id="GAN12440.1"/>
    </source>
</evidence>
<name>A0A0C9LZY1_SPHPI</name>
<reference evidence="1 2" key="1">
    <citation type="submission" date="2014-08" db="EMBL/GenBank/DDBJ databases">
        <title>Whole genome shotgun sequence of Sphingomonas paucimobilis NBRC 13935.</title>
        <authorList>
            <person name="Hosoyama A."/>
            <person name="Hashimoto M."/>
            <person name="Hosoyama Y."/>
            <person name="Noguchi M."/>
            <person name="Uohara A."/>
            <person name="Ohji S."/>
            <person name="Katano-Makiyama Y."/>
            <person name="Ichikawa N."/>
            <person name="Kimura A."/>
            <person name="Yamazoe A."/>
            <person name="Fujita N."/>
        </authorList>
    </citation>
    <scope>NUCLEOTIDE SEQUENCE [LARGE SCALE GENOMIC DNA]</scope>
    <source>
        <strain evidence="1 2">NBRC 13935</strain>
    </source>
</reference>
<dbReference type="EMBL" id="BBJS01000010">
    <property type="protein sequence ID" value="GAN12440.1"/>
    <property type="molecule type" value="Genomic_DNA"/>
</dbReference>
<gene>
    <name evidence="1" type="ORF">SP6_10_00190</name>
</gene>
<protein>
    <submittedName>
        <fullName evidence="1">DNA, contig: SP610</fullName>
    </submittedName>
</protein>
<dbReference type="Proteomes" id="UP000032025">
    <property type="component" value="Unassembled WGS sequence"/>
</dbReference>
<dbReference type="RefSeq" id="WP_042468412.1">
    <property type="nucleotide sequence ID" value="NZ_BBJS01000010.1"/>
</dbReference>
<keyword evidence="2" id="KW-1185">Reference proteome</keyword>
<evidence type="ECO:0000313" key="2">
    <source>
        <dbReference type="Proteomes" id="UP000032025"/>
    </source>
</evidence>
<accession>A0A0C9LZY1</accession>
<dbReference type="GeneID" id="78526387"/>
<proteinExistence type="predicted"/>
<dbReference type="AlphaFoldDB" id="A0A0C9LZY1"/>
<comment type="caution">
    <text evidence="1">The sequence shown here is derived from an EMBL/GenBank/DDBJ whole genome shotgun (WGS) entry which is preliminary data.</text>
</comment>
<sequence length="79" mass="8194">MYATLTQSLRALEVVRDGDVRRAAPLTLREAHARAAIMTHAIGVTLQLAAAVKAAAAGDTAPAIAAMAALRLDEVEVKS</sequence>
<organism evidence="1 2">
    <name type="scientific">Sphingomonas paucimobilis NBRC 13935</name>
    <dbReference type="NCBI Taxonomy" id="1219050"/>
    <lineage>
        <taxon>Bacteria</taxon>
        <taxon>Pseudomonadati</taxon>
        <taxon>Pseudomonadota</taxon>
        <taxon>Alphaproteobacteria</taxon>
        <taxon>Sphingomonadales</taxon>
        <taxon>Sphingomonadaceae</taxon>
        <taxon>Sphingomonas</taxon>
    </lineage>
</organism>